<dbReference type="STRING" id="28117.BHV66_02395"/>
<gene>
    <name evidence="2" type="ORF">BHV66_02395</name>
</gene>
<evidence type="ECO:0008006" key="4">
    <source>
        <dbReference type="Google" id="ProtNLM"/>
    </source>
</evidence>
<evidence type="ECO:0000256" key="1">
    <source>
        <dbReference type="SAM" id="SignalP"/>
    </source>
</evidence>
<protein>
    <recommendedName>
        <fullName evidence="4">Outer membrane protein beta-barrel domain-containing protein</fullName>
    </recommendedName>
</protein>
<comment type="caution">
    <text evidence="2">The sequence shown here is derived from an EMBL/GenBank/DDBJ whole genome shotgun (WGS) entry which is preliminary data.</text>
</comment>
<evidence type="ECO:0000313" key="2">
    <source>
        <dbReference type="EMBL" id="OKY96198.1"/>
    </source>
</evidence>
<organism evidence="2 3">
    <name type="scientific">Alistipes putredinis</name>
    <dbReference type="NCBI Taxonomy" id="28117"/>
    <lineage>
        <taxon>Bacteria</taxon>
        <taxon>Pseudomonadati</taxon>
        <taxon>Bacteroidota</taxon>
        <taxon>Bacteroidia</taxon>
        <taxon>Bacteroidales</taxon>
        <taxon>Rikenellaceae</taxon>
        <taxon>Alistipes</taxon>
    </lineage>
</organism>
<dbReference type="RefSeq" id="WP_278339003.1">
    <property type="nucleotide sequence ID" value="NZ_CAJJWD010000008.1"/>
</dbReference>
<reference evidence="2 3" key="1">
    <citation type="journal article" date="2016" name="Nat. Biotechnol.">
        <title>Measurement of bacterial replication rates in microbial communities.</title>
        <authorList>
            <person name="Brown C.T."/>
            <person name="Olm M.R."/>
            <person name="Thomas B.C."/>
            <person name="Banfield J.F."/>
        </authorList>
    </citation>
    <scope>NUCLEOTIDE SEQUENCE [LARGE SCALE GENOMIC DNA]</scope>
    <source>
        <strain evidence="2">CAG:67_53_122</strain>
    </source>
</reference>
<evidence type="ECO:0000313" key="3">
    <source>
        <dbReference type="Proteomes" id="UP000187417"/>
    </source>
</evidence>
<feature type="signal peptide" evidence="1">
    <location>
        <begin position="1"/>
        <end position="19"/>
    </location>
</feature>
<name>A0A1Q6FBE0_9BACT</name>
<keyword evidence="1" id="KW-0732">Signal</keyword>
<feature type="chain" id="PRO_5012976769" description="Outer membrane protein beta-barrel domain-containing protein" evidence="1">
    <location>
        <begin position="20"/>
        <end position="251"/>
    </location>
</feature>
<sequence length="251" mass="27802">MKRLIFIIASILLGQTVCAQDIIQKKDATEIQAKVLKITDTEIEYQRWDNPDGPIYTIPAEDVFTITYQNGSKEVISHFDSSRRSAADKQQFGKLPRYQGEVAFAYGSAVSEGMQDLFPRIVFETVHGVRINPYLFAGVGLGINYFYKDIYFSNGWNIYELGNSGTVLPVFANVKGYLPVSRKAALNLSWDLGAAIGIGGYFNEGTEFYTSIGPGVTFGRQSGGVRGDFSIRFQHMGEGLNAILFRIGIGF</sequence>
<dbReference type="AlphaFoldDB" id="A0A1Q6FBE0"/>
<dbReference type="EMBL" id="MNQH01000002">
    <property type="protein sequence ID" value="OKY96198.1"/>
    <property type="molecule type" value="Genomic_DNA"/>
</dbReference>
<proteinExistence type="predicted"/>
<dbReference type="Proteomes" id="UP000187417">
    <property type="component" value="Unassembled WGS sequence"/>
</dbReference>
<accession>A0A1Q6FBE0</accession>